<gene>
    <name evidence="1" type="ORF">E2C01_005974</name>
</gene>
<dbReference type="Proteomes" id="UP000324222">
    <property type="component" value="Unassembled WGS sequence"/>
</dbReference>
<comment type="caution">
    <text evidence="1">The sequence shown here is derived from an EMBL/GenBank/DDBJ whole genome shotgun (WGS) entry which is preliminary data.</text>
</comment>
<keyword evidence="2" id="KW-1185">Reference proteome</keyword>
<name>A0A5B7CTS1_PORTR</name>
<dbReference type="AlphaFoldDB" id="A0A5B7CTS1"/>
<evidence type="ECO:0000313" key="2">
    <source>
        <dbReference type="Proteomes" id="UP000324222"/>
    </source>
</evidence>
<organism evidence="1 2">
    <name type="scientific">Portunus trituberculatus</name>
    <name type="common">Swimming crab</name>
    <name type="synonym">Neptunus trituberculatus</name>
    <dbReference type="NCBI Taxonomy" id="210409"/>
    <lineage>
        <taxon>Eukaryota</taxon>
        <taxon>Metazoa</taxon>
        <taxon>Ecdysozoa</taxon>
        <taxon>Arthropoda</taxon>
        <taxon>Crustacea</taxon>
        <taxon>Multicrustacea</taxon>
        <taxon>Malacostraca</taxon>
        <taxon>Eumalacostraca</taxon>
        <taxon>Eucarida</taxon>
        <taxon>Decapoda</taxon>
        <taxon>Pleocyemata</taxon>
        <taxon>Brachyura</taxon>
        <taxon>Eubrachyura</taxon>
        <taxon>Portunoidea</taxon>
        <taxon>Portunidae</taxon>
        <taxon>Portuninae</taxon>
        <taxon>Portunus</taxon>
    </lineage>
</organism>
<protein>
    <submittedName>
        <fullName evidence="1">Uncharacterized protein</fullName>
    </submittedName>
</protein>
<dbReference type="EMBL" id="VSRR010000268">
    <property type="protein sequence ID" value="MPC13247.1"/>
    <property type="molecule type" value="Genomic_DNA"/>
</dbReference>
<sequence length="126" mass="13905">MAKSVRRAGRSTRMAMRLPMNPGTKETFYTPPLHQHVSPVHHHYTRHTPLHESPCLGWAEGQAIMKGGGRDSKALSSALTLTLLLLRLRRPCGSYMPCSNPVRLIRGVAAGRCPSGKAQVRRRAAE</sequence>
<accession>A0A5B7CTS1</accession>
<evidence type="ECO:0000313" key="1">
    <source>
        <dbReference type="EMBL" id="MPC13247.1"/>
    </source>
</evidence>
<proteinExistence type="predicted"/>
<reference evidence="1 2" key="1">
    <citation type="submission" date="2019-05" db="EMBL/GenBank/DDBJ databases">
        <title>Another draft genome of Portunus trituberculatus and its Hox gene families provides insights of decapod evolution.</title>
        <authorList>
            <person name="Jeong J.-H."/>
            <person name="Song I."/>
            <person name="Kim S."/>
            <person name="Choi T."/>
            <person name="Kim D."/>
            <person name="Ryu S."/>
            <person name="Kim W."/>
        </authorList>
    </citation>
    <scope>NUCLEOTIDE SEQUENCE [LARGE SCALE GENOMIC DNA]</scope>
    <source>
        <tissue evidence="1">Muscle</tissue>
    </source>
</reference>